<evidence type="ECO:0000313" key="2">
    <source>
        <dbReference type="Proteomes" id="UP000492821"/>
    </source>
</evidence>
<accession>A0A7E4VRN0</accession>
<organism evidence="2 3">
    <name type="scientific">Panagrellus redivivus</name>
    <name type="common">Microworm</name>
    <dbReference type="NCBI Taxonomy" id="6233"/>
    <lineage>
        <taxon>Eukaryota</taxon>
        <taxon>Metazoa</taxon>
        <taxon>Ecdysozoa</taxon>
        <taxon>Nematoda</taxon>
        <taxon>Chromadorea</taxon>
        <taxon>Rhabditida</taxon>
        <taxon>Tylenchina</taxon>
        <taxon>Panagrolaimomorpha</taxon>
        <taxon>Panagrolaimoidea</taxon>
        <taxon>Panagrolaimidae</taxon>
        <taxon>Panagrellus</taxon>
    </lineage>
</organism>
<protein>
    <submittedName>
        <fullName evidence="3">DUF725 domain-containing protein</fullName>
    </submittedName>
</protein>
<dbReference type="Proteomes" id="UP000492821">
    <property type="component" value="Unassembled WGS sequence"/>
</dbReference>
<proteinExistence type="predicted"/>
<reference evidence="2" key="1">
    <citation type="journal article" date="2013" name="Genetics">
        <title>The draft genome and transcriptome of Panagrellus redivivus are shaped by the harsh demands of a free-living lifestyle.</title>
        <authorList>
            <person name="Srinivasan J."/>
            <person name="Dillman A.R."/>
            <person name="Macchietto M.G."/>
            <person name="Heikkinen L."/>
            <person name="Lakso M."/>
            <person name="Fracchia K.M."/>
            <person name="Antoshechkin I."/>
            <person name="Mortazavi A."/>
            <person name="Wong G."/>
            <person name="Sternberg P.W."/>
        </authorList>
    </citation>
    <scope>NUCLEOTIDE SEQUENCE [LARGE SCALE GENOMIC DNA]</scope>
    <source>
        <strain evidence="2">MT8872</strain>
    </source>
</reference>
<evidence type="ECO:0000256" key="1">
    <source>
        <dbReference type="SAM" id="SignalP"/>
    </source>
</evidence>
<name>A0A7E4VRN0_PANRE</name>
<dbReference type="AlphaFoldDB" id="A0A7E4VRN0"/>
<keyword evidence="1" id="KW-0732">Signal</keyword>
<reference evidence="3" key="2">
    <citation type="submission" date="2020-10" db="UniProtKB">
        <authorList>
            <consortium name="WormBaseParasite"/>
        </authorList>
    </citation>
    <scope>IDENTIFICATION</scope>
</reference>
<feature type="signal peptide" evidence="1">
    <location>
        <begin position="1"/>
        <end position="21"/>
    </location>
</feature>
<evidence type="ECO:0000313" key="3">
    <source>
        <dbReference type="WBParaSite" id="Pan_g24220.t1"/>
    </source>
</evidence>
<sequence length="164" mass="18039">MRTTLFVFGVFAVVEVFCGVADNLLPPPTFLNGLNLTAVQSFNSTAFSQNLSWNQKVEQLQQWASSQPPDIQTALSTWEQNTVYNFTVLIAQADDAVINISAMARTLYNQIRAVAIDNTLSGFDQCSQITSDITNFDQKAFNELEQSVPLVATVVASCSYGQEL</sequence>
<dbReference type="WBParaSite" id="Pan_g24220.t1">
    <property type="protein sequence ID" value="Pan_g24220.t1"/>
    <property type="gene ID" value="Pan_g24220"/>
</dbReference>
<keyword evidence="2" id="KW-1185">Reference proteome</keyword>
<feature type="chain" id="PRO_5028905985" evidence="1">
    <location>
        <begin position="22"/>
        <end position="164"/>
    </location>
</feature>